<feature type="compositionally biased region" description="Pro residues" evidence="1">
    <location>
        <begin position="65"/>
        <end position="74"/>
    </location>
</feature>
<feature type="region of interest" description="Disordered" evidence="1">
    <location>
        <begin position="47"/>
        <end position="133"/>
    </location>
</feature>
<name>A0A931CAQ6_9ACTN</name>
<sequence>MPSVSAPQVPSHPASPLALFSATTPMAMAPLTLPGASDLSAAHVRCDLAEPAGTRQDGTALSPVPTAPPPASPPHPRDHSAGGTHLRDSGGGNAPLMGTVPSSWRPELTAAAVPPPADASTPGRTVRYSGPPS</sequence>
<evidence type="ECO:0000256" key="1">
    <source>
        <dbReference type="SAM" id="MobiDB-lite"/>
    </source>
</evidence>
<comment type="caution">
    <text evidence="2">The sequence shown here is derived from an EMBL/GenBank/DDBJ whole genome shotgun (WGS) entry which is preliminary data.</text>
</comment>
<dbReference type="AlphaFoldDB" id="A0A931CAQ6"/>
<accession>A0A931CAQ6</accession>
<evidence type="ECO:0000313" key="3">
    <source>
        <dbReference type="Proteomes" id="UP000598146"/>
    </source>
</evidence>
<reference evidence="2" key="1">
    <citation type="submission" date="2020-11" db="EMBL/GenBank/DDBJ databases">
        <title>Isolation and identification of active actinomycetes.</title>
        <authorList>
            <person name="Sun X."/>
        </authorList>
    </citation>
    <scope>NUCLEOTIDE SEQUENCE</scope>
    <source>
        <strain evidence="2">NEAU-A11</strain>
    </source>
</reference>
<dbReference type="RefSeq" id="WP_196413205.1">
    <property type="nucleotide sequence ID" value="NZ_JADQTO010000003.1"/>
</dbReference>
<gene>
    <name evidence="2" type="ORF">I4J89_08065</name>
</gene>
<proteinExistence type="predicted"/>
<dbReference type="EMBL" id="JADQTO010000003">
    <property type="protein sequence ID" value="MBG0561415.1"/>
    <property type="molecule type" value="Genomic_DNA"/>
</dbReference>
<keyword evidence="3" id="KW-1185">Reference proteome</keyword>
<feature type="compositionally biased region" description="Basic and acidic residues" evidence="1">
    <location>
        <begin position="75"/>
        <end position="88"/>
    </location>
</feature>
<evidence type="ECO:0000313" key="2">
    <source>
        <dbReference type="EMBL" id="MBG0561415.1"/>
    </source>
</evidence>
<organism evidence="2 3">
    <name type="scientific">Actinoplanes aureus</name>
    <dbReference type="NCBI Taxonomy" id="2792083"/>
    <lineage>
        <taxon>Bacteria</taxon>
        <taxon>Bacillati</taxon>
        <taxon>Actinomycetota</taxon>
        <taxon>Actinomycetes</taxon>
        <taxon>Micromonosporales</taxon>
        <taxon>Micromonosporaceae</taxon>
        <taxon>Actinoplanes</taxon>
    </lineage>
</organism>
<dbReference type="Proteomes" id="UP000598146">
    <property type="component" value="Unassembled WGS sequence"/>
</dbReference>
<protein>
    <submittedName>
        <fullName evidence="2">Uncharacterized protein</fullName>
    </submittedName>
</protein>